<evidence type="ECO:0000313" key="3">
    <source>
        <dbReference type="Proteomes" id="UP001479436"/>
    </source>
</evidence>
<reference evidence="2 3" key="1">
    <citation type="submission" date="2023-04" db="EMBL/GenBank/DDBJ databases">
        <title>Genome of Basidiobolus ranarum AG-B5.</title>
        <authorList>
            <person name="Stajich J.E."/>
            <person name="Carter-House D."/>
            <person name="Gryganskyi A."/>
        </authorList>
    </citation>
    <scope>NUCLEOTIDE SEQUENCE [LARGE SCALE GENOMIC DNA]</scope>
    <source>
        <strain evidence="2 3">AG-B5</strain>
    </source>
</reference>
<keyword evidence="1" id="KW-0472">Membrane</keyword>
<feature type="transmembrane region" description="Helical" evidence="1">
    <location>
        <begin position="60"/>
        <end position="84"/>
    </location>
</feature>
<keyword evidence="1" id="KW-0812">Transmembrane</keyword>
<organism evidence="2 3">
    <name type="scientific">Basidiobolus ranarum</name>
    <dbReference type="NCBI Taxonomy" id="34480"/>
    <lineage>
        <taxon>Eukaryota</taxon>
        <taxon>Fungi</taxon>
        <taxon>Fungi incertae sedis</taxon>
        <taxon>Zoopagomycota</taxon>
        <taxon>Entomophthoromycotina</taxon>
        <taxon>Basidiobolomycetes</taxon>
        <taxon>Basidiobolales</taxon>
        <taxon>Basidiobolaceae</taxon>
        <taxon>Basidiobolus</taxon>
    </lineage>
</organism>
<gene>
    <name evidence="2" type="ORF">K7432_006221</name>
</gene>
<keyword evidence="1" id="KW-1133">Transmembrane helix</keyword>
<keyword evidence="3" id="KW-1185">Reference proteome</keyword>
<comment type="caution">
    <text evidence="2">The sequence shown here is derived from an EMBL/GenBank/DDBJ whole genome shotgun (WGS) entry which is preliminary data.</text>
</comment>
<proteinExistence type="predicted"/>
<dbReference type="EMBL" id="JASJQH010000268">
    <property type="protein sequence ID" value="KAK9765438.1"/>
    <property type="molecule type" value="Genomic_DNA"/>
</dbReference>
<evidence type="ECO:0000313" key="2">
    <source>
        <dbReference type="EMBL" id="KAK9765438.1"/>
    </source>
</evidence>
<sequence length="205" mass="23666">MLIDLILFMKAYYTNRSNYVIVAVHIILRLVHLSCWIMIMVSTSIVIKPYGSCQVVSNDLWFVGLLSTEAVIIALLTFIFLATLYRTHQFNPAHFYTSLMRDGLIFALSRCVIYFVISILYLLRVATHTEMLFIEWTIASKLMTEQLLHSHEWRKKTTTGLSNSNVPASSTLMPPKAFTTSTFDDKNYYPLEHELSVYPSQSRHQ</sequence>
<dbReference type="Proteomes" id="UP001479436">
    <property type="component" value="Unassembled WGS sequence"/>
</dbReference>
<accession>A0ABR2WVC9</accession>
<feature type="transmembrane region" description="Helical" evidence="1">
    <location>
        <begin position="20"/>
        <end position="39"/>
    </location>
</feature>
<name>A0ABR2WVC9_9FUNG</name>
<feature type="transmembrane region" description="Helical" evidence="1">
    <location>
        <begin position="104"/>
        <end position="123"/>
    </location>
</feature>
<evidence type="ECO:0000256" key="1">
    <source>
        <dbReference type="SAM" id="Phobius"/>
    </source>
</evidence>
<protein>
    <submittedName>
        <fullName evidence="2">Uncharacterized protein</fullName>
    </submittedName>
</protein>